<dbReference type="Gene3D" id="1.10.1740.10">
    <property type="match status" value="1"/>
</dbReference>
<feature type="domain" description="RNA polymerase sigma-70 region 2" evidence="5">
    <location>
        <begin position="26"/>
        <end position="90"/>
    </location>
</feature>
<name>A0A2M7QSL3_9BACT</name>
<dbReference type="NCBIfam" id="TIGR02937">
    <property type="entry name" value="sigma70-ECF"/>
    <property type="match status" value="1"/>
</dbReference>
<evidence type="ECO:0000259" key="6">
    <source>
        <dbReference type="Pfam" id="PF08281"/>
    </source>
</evidence>
<gene>
    <name evidence="7" type="ORF">COY85_01530</name>
</gene>
<evidence type="ECO:0000259" key="5">
    <source>
        <dbReference type="Pfam" id="PF04542"/>
    </source>
</evidence>
<evidence type="ECO:0000256" key="1">
    <source>
        <dbReference type="ARBA" id="ARBA00010641"/>
    </source>
</evidence>
<dbReference type="GO" id="GO:0003677">
    <property type="term" value="F:DNA binding"/>
    <property type="evidence" value="ECO:0007669"/>
    <property type="project" value="InterPro"/>
</dbReference>
<dbReference type="AlphaFoldDB" id="A0A2M7QSL3"/>
<comment type="caution">
    <text evidence="7">The sequence shown here is derived from an EMBL/GenBank/DDBJ whole genome shotgun (WGS) entry which is preliminary data.</text>
</comment>
<feature type="domain" description="RNA polymerase sigma factor 70 region 4 type 2" evidence="6">
    <location>
        <begin position="123"/>
        <end position="171"/>
    </location>
</feature>
<dbReference type="SUPFAM" id="SSF88946">
    <property type="entry name" value="Sigma2 domain of RNA polymerase sigma factors"/>
    <property type="match status" value="1"/>
</dbReference>
<dbReference type="Gene3D" id="1.10.10.10">
    <property type="entry name" value="Winged helix-like DNA-binding domain superfamily/Winged helix DNA-binding domain"/>
    <property type="match status" value="1"/>
</dbReference>
<dbReference type="Pfam" id="PF08281">
    <property type="entry name" value="Sigma70_r4_2"/>
    <property type="match status" value="1"/>
</dbReference>
<dbReference type="InterPro" id="IPR007627">
    <property type="entry name" value="RNA_pol_sigma70_r2"/>
</dbReference>
<keyword evidence="3" id="KW-0731">Sigma factor</keyword>
<keyword evidence="4" id="KW-0804">Transcription</keyword>
<dbReference type="GO" id="GO:0006352">
    <property type="term" value="P:DNA-templated transcription initiation"/>
    <property type="evidence" value="ECO:0007669"/>
    <property type="project" value="InterPro"/>
</dbReference>
<dbReference type="PANTHER" id="PTHR43133:SF57">
    <property type="entry name" value="RNA POLYMERASE SIGMA-70 FACTOR"/>
    <property type="match status" value="1"/>
</dbReference>
<evidence type="ECO:0000256" key="3">
    <source>
        <dbReference type="ARBA" id="ARBA00023082"/>
    </source>
</evidence>
<dbReference type="GO" id="GO:0016987">
    <property type="term" value="F:sigma factor activity"/>
    <property type="evidence" value="ECO:0007669"/>
    <property type="project" value="UniProtKB-KW"/>
</dbReference>
<dbReference type="SUPFAM" id="SSF88659">
    <property type="entry name" value="Sigma3 and sigma4 domains of RNA polymerase sigma factors"/>
    <property type="match status" value="1"/>
</dbReference>
<dbReference type="InterPro" id="IPR014284">
    <property type="entry name" value="RNA_pol_sigma-70_dom"/>
</dbReference>
<evidence type="ECO:0000256" key="4">
    <source>
        <dbReference type="ARBA" id="ARBA00023163"/>
    </source>
</evidence>
<dbReference type="Pfam" id="PF04542">
    <property type="entry name" value="Sigma70_r2"/>
    <property type="match status" value="1"/>
</dbReference>
<keyword evidence="2" id="KW-0805">Transcription regulation</keyword>
<dbReference type="InterPro" id="IPR036388">
    <property type="entry name" value="WH-like_DNA-bd_sf"/>
</dbReference>
<dbReference type="Proteomes" id="UP000229481">
    <property type="component" value="Unassembled WGS sequence"/>
</dbReference>
<protein>
    <recommendedName>
        <fullName evidence="9">RNA polymerase sigma factor</fullName>
    </recommendedName>
</protein>
<dbReference type="InterPro" id="IPR013249">
    <property type="entry name" value="RNA_pol_sigma70_r4_t2"/>
</dbReference>
<evidence type="ECO:0000256" key="2">
    <source>
        <dbReference type="ARBA" id="ARBA00023015"/>
    </source>
</evidence>
<dbReference type="EMBL" id="PFLK01000034">
    <property type="protein sequence ID" value="PIY75018.1"/>
    <property type="molecule type" value="Genomic_DNA"/>
</dbReference>
<evidence type="ECO:0008006" key="9">
    <source>
        <dbReference type="Google" id="ProtNLM"/>
    </source>
</evidence>
<organism evidence="7 8">
    <name type="scientific">Candidatus Portnoybacteria bacterium CG_4_10_14_0_8_um_filter_40_50</name>
    <dbReference type="NCBI Taxonomy" id="1974800"/>
    <lineage>
        <taxon>Bacteria</taxon>
        <taxon>Candidatus Portnoyibacteriota</taxon>
    </lineage>
</organism>
<evidence type="ECO:0000313" key="8">
    <source>
        <dbReference type="Proteomes" id="UP000229481"/>
    </source>
</evidence>
<comment type="similarity">
    <text evidence="1">Belongs to the sigma-70 factor family. ECF subfamily.</text>
</comment>
<sequence>MKDRFNKLAHRLKQGDRRAGEEIFDYFSRQIFRFFIVRTASRETAEDLTQEVFLKLIDKIKTFNENLGSFSGWLWQIAKNTVKDYYRKKKPLSLSDILLQSKENSDFLEGKNDGKAELKIAEIKDMIKDFDEEEQEIFSLHYLSDMPYREIAKMTGKSESSLRVLVHRVNKKIRKLFNNA</sequence>
<accession>A0A2M7QSL3</accession>
<reference evidence="8" key="1">
    <citation type="submission" date="2017-09" db="EMBL/GenBank/DDBJ databases">
        <title>Depth-based differentiation of microbial function through sediment-hosted aquifers and enrichment of novel symbionts in the deep terrestrial subsurface.</title>
        <authorList>
            <person name="Probst A.J."/>
            <person name="Ladd B."/>
            <person name="Jarett J.K."/>
            <person name="Geller-Mcgrath D.E."/>
            <person name="Sieber C.M.K."/>
            <person name="Emerson J.B."/>
            <person name="Anantharaman K."/>
            <person name="Thomas B.C."/>
            <person name="Malmstrom R."/>
            <person name="Stieglmeier M."/>
            <person name="Klingl A."/>
            <person name="Woyke T."/>
            <person name="Ryan C.M."/>
            <person name="Banfield J.F."/>
        </authorList>
    </citation>
    <scope>NUCLEOTIDE SEQUENCE [LARGE SCALE GENOMIC DNA]</scope>
</reference>
<dbReference type="PANTHER" id="PTHR43133">
    <property type="entry name" value="RNA POLYMERASE ECF-TYPE SIGMA FACTO"/>
    <property type="match status" value="1"/>
</dbReference>
<dbReference type="InterPro" id="IPR039425">
    <property type="entry name" value="RNA_pol_sigma-70-like"/>
</dbReference>
<dbReference type="CDD" id="cd06171">
    <property type="entry name" value="Sigma70_r4"/>
    <property type="match status" value="1"/>
</dbReference>
<evidence type="ECO:0000313" key="7">
    <source>
        <dbReference type="EMBL" id="PIY75018.1"/>
    </source>
</evidence>
<dbReference type="InterPro" id="IPR013324">
    <property type="entry name" value="RNA_pol_sigma_r3/r4-like"/>
</dbReference>
<proteinExistence type="inferred from homology"/>
<dbReference type="InterPro" id="IPR013325">
    <property type="entry name" value="RNA_pol_sigma_r2"/>
</dbReference>